<proteinExistence type="predicted"/>
<reference evidence="5 6" key="1">
    <citation type="submission" date="2019-11" db="EMBL/GenBank/DDBJ databases">
        <authorList>
            <person name="Cho J.-C."/>
        </authorList>
    </citation>
    <scope>NUCLEOTIDE SEQUENCE [LARGE SCALE GENOMIC DNA]</scope>
    <source>
        <strain evidence="4 5">JH1073</strain>
        <strain evidence="3 6">JH702</strain>
    </source>
</reference>
<accession>A0AAJ6CUR1</accession>
<feature type="chain" id="PRO_5042509251" description="DUF6810 domain-containing protein" evidence="1">
    <location>
        <begin position="20"/>
        <end position="184"/>
    </location>
</feature>
<name>A0AAJ6CUR1_9CHLR</name>
<organism evidence="4 5">
    <name type="scientific">Candidatus Lucifugimonas marina</name>
    <dbReference type="NCBI Taxonomy" id="3038979"/>
    <lineage>
        <taxon>Bacteria</taxon>
        <taxon>Bacillati</taxon>
        <taxon>Chloroflexota</taxon>
        <taxon>Dehalococcoidia</taxon>
        <taxon>SAR202 cluster</taxon>
        <taxon>Candidatus Lucifugimonadales</taxon>
        <taxon>Candidatus Lucifugimonadaceae</taxon>
        <taxon>Candidatus Lucifugimonas</taxon>
    </lineage>
</organism>
<evidence type="ECO:0000313" key="3">
    <source>
        <dbReference type="EMBL" id="MDG0866261.1"/>
    </source>
</evidence>
<gene>
    <name evidence="3" type="ORF">GKO46_04140</name>
    <name evidence="4" type="ORF">GKO48_05120</name>
</gene>
<reference evidence="4" key="2">
    <citation type="journal article" date="2023" name="Nat. Commun.">
        <title>Cultivation of marine bacteria of the SAR202 clade.</title>
        <authorList>
            <person name="Lim Y."/>
            <person name="Seo J.H."/>
            <person name="Giovannoni S.J."/>
            <person name="Kang I."/>
            <person name="Cho J.C."/>
        </authorList>
    </citation>
    <scope>NUCLEOTIDE SEQUENCE</scope>
    <source>
        <strain evidence="4">JH1073</strain>
    </source>
</reference>
<evidence type="ECO:0000256" key="1">
    <source>
        <dbReference type="SAM" id="SignalP"/>
    </source>
</evidence>
<evidence type="ECO:0000313" key="5">
    <source>
        <dbReference type="Proteomes" id="UP001219901"/>
    </source>
</evidence>
<dbReference type="AlphaFoldDB" id="A0AAJ6CUR1"/>
<feature type="signal peptide" evidence="1">
    <location>
        <begin position="1"/>
        <end position="19"/>
    </location>
</feature>
<dbReference type="RefSeq" id="WP_342822298.1">
    <property type="nucleotide sequence ID" value="NZ_CP046146.1"/>
</dbReference>
<evidence type="ECO:0000259" key="2">
    <source>
        <dbReference type="Pfam" id="PF20650"/>
    </source>
</evidence>
<evidence type="ECO:0000313" key="6">
    <source>
        <dbReference type="Proteomes" id="UP001321249"/>
    </source>
</evidence>
<dbReference type="EMBL" id="CP046147">
    <property type="protein sequence ID" value="WFG39020.1"/>
    <property type="molecule type" value="Genomic_DNA"/>
</dbReference>
<sequence length="184" mass="19762">MRKSSLLVALFLVALVAIACGSSSESETTAIAKITPSETIFSLTDLTDVGFKKGKTFDVEGLTGATDAYLGYWGIDPYDRKDYEARFYPSHADAVEFGVVFADERTGPDAVIKSGEPMWEEGAKEARACTRSAGGDSSNCRISKYGDYVIYGNMILVCQGRDSATALEQCAALLEQLVPELVTG</sequence>
<dbReference type="InterPro" id="IPR049216">
    <property type="entry name" value="DUF6810"/>
</dbReference>
<evidence type="ECO:0000313" key="4">
    <source>
        <dbReference type="EMBL" id="WFG39020.1"/>
    </source>
</evidence>
<keyword evidence="1" id="KW-0732">Signal</keyword>
<reference evidence="5" key="3">
    <citation type="submission" date="2023-06" db="EMBL/GenBank/DDBJ databases">
        <title>Pangenomics reveal diversification of enzyme families and niche specialization in globally abundant SAR202 bacteria.</title>
        <authorList>
            <person name="Saw J.H.W."/>
        </authorList>
    </citation>
    <scope>NUCLEOTIDE SEQUENCE [LARGE SCALE GENOMIC DNA]</scope>
    <source>
        <strain evidence="5">JH1073</strain>
    </source>
</reference>
<dbReference type="Pfam" id="PF20650">
    <property type="entry name" value="DUF6810"/>
    <property type="match status" value="1"/>
</dbReference>
<feature type="domain" description="DUF6810" evidence="2">
    <location>
        <begin position="43"/>
        <end position="177"/>
    </location>
</feature>
<dbReference type="EMBL" id="WMBE01000001">
    <property type="protein sequence ID" value="MDG0866261.1"/>
    <property type="molecule type" value="Genomic_DNA"/>
</dbReference>
<dbReference type="PROSITE" id="PS51257">
    <property type="entry name" value="PROKAR_LIPOPROTEIN"/>
    <property type="match status" value="1"/>
</dbReference>
<protein>
    <recommendedName>
        <fullName evidence="2">DUF6810 domain-containing protein</fullName>
    </recommendedName>
</protein>
<dbReference type="Proteomes" id="UP001219901">
    <property type="component" value="Chromosome"/>
</dbReference>
<keyword evidence="5" id="KW-1185">Reference proteome</keyword>
<dbReference type="Proteomes" id="UP001321249">
    <property type="component" value="Unassembled WGS sequence"/>
</dbReference>